<evidence type="ECO:0000313" key="1">
    <source>
        <dbReference type="EMBL" id="MTJ45117.1"/>
    </source>
</evidence>
<keyword evidence="1" id="KW-0240">DNA-directed RNA polymerase</keyword>
<dbReference type="EMBL" id="VILF01000005">
    <property type="protein sequence ID" value="MTJ45117.1"/>
    <property type="molecule type" value="Genomic_DNA"/>
</dbReference>
<keyword evidence="1" id="KW-0804">Transcription</keyword>
<evidence type="ECO:0000313" key="2">
    <source>
        <dbReference type="Proteomes" id="UP001517388"/>
    </source>
</evidence>
<keyword evidence="2" id="KW-1185">Reference proteome</keyword>
<comment type="caution">
    <text evidence="1">The sequence shown here is derived from an EMBL/GenBank/DDBJ whole genome shotgun (WGS) entry which is preliminary data.</text>
</comment>
<dbReference type="Proteomes" id="UP001517388">
    <property type="component" value="Unassembled WGS sequence"/>
</dbReference>
<organism evidence="1 2">
    <name type="scientific">Dolichospermum flos-aquae UHCC 0037</name>
    <dbReference type="NCBI Taxonomy" id="2590026"/>
    <lineage>
        <taxon>Bacteria</taxon>
        <taxon>Bacillati</taxon>
        <taxon>Cyanobacteriota</taxon>
        <taxon>Cyanophyceae</taxon>
        <taxon>Nostocales</taxon>
        <taxon>Aphanizomenonaceae</taxon>
        <taxon>Dolichospermum</taxon>
    </lineage>
</organism>
<sequence length="1377" mass="149128">MTKAVFRNLVVNKGKLRDLISWSFTHYGTARTAVMADKLKELGFRYATKAGVSISVDDLMIPPSKKELLEAAETEILATEERYQRGEITEVERFQKVIDTWNSTSEALKDEVVVHFKKTNPLNSVYMMAFSGARGNISQVRQLVGMRGLMADPQGEIIDLPIKTNFREGLTVTEYIISSYGARKGLVDTALRTADSGYLTRRLVDVSQDVIVREFDCGTNRGLTIGAMVEGNKTLIKLATRLMGRVVGEDVVHPETGEIIAPRNTPIDDDLAIAIQKAGVQKVTVRSPLTCEAARSVCQHCYGWSLAHAKMVDLGEAVGIIAAQSIGEPGTQLTMRTFHTGGVFTGEVAQQVRSQVSGTVKIPRKLQTRPYRTRHGEDALYVEANGTLTIEGDKKSGTGESQEIAVTQGSTLYIHNGQQVLADHLVAEVALGGRTTRTNTEKAVKDVATDLAGEVKFADVVAEQKTDRQGNTTVTASRGGLIWILSGDVYNLLPGAELVVKNGDAIATNGVLAETKLTTVHGGVVRLPEAIPGKATREIEIITASVVLDQAAVTIQSSQGRNNYLITTTNPDNGAISEFNLRATPGAKVQNGQVVAELIDDQYRTTTGGLLKFGEVEVQKKGKAKLGYEVVQGGTLLWIPEETHEVNKDISLLRVEDGQYVEAGTEVVQDIFCQTGGVVEVTQKNDILREVVIKPGELLMVDDPETAIAHDNTFLQPGEELQGTVATELRYVQYVETPEGPGLLSRPVVEFAVPTNPDVPATTSVSQQTGRSIQLRAVQRIPYKDSERVKSVEGVELLRTQIVLEIEQETEGEHGSSPLAADIELITDPEDGEIQRLQLVILESLVVRRDITADATQGSTQTNLEVVDGDTIEPGAVVARTKILCKEGGIVRGVQQGAETVRRCLVLRANDLVTVNTNVLPTVSKGDLVVEGSALTPGIFAAESGQVVEVVSSQSSVVSGKTTDNGQHFDKLSASLTKDNSAYTITLRVGRPYRVSPGAVLQVEDGDLVQRGDNLVLLVFERAKTGDIIQGLPRIEELLEARKPKEACILARRPGEVKIVYGDGDEVTSITREAYAIKIVEANGTVTDYPLGPGQNLIVPDGAHIVAGQPLTDGPSNPHEILEIFFSLGSEDGIYACASHALQKVQTFLVNEVQMVYQSQGIDISDKHIEVIVRQMTNKVRIDDGGDTTMLPGELVELRQVEQVNEAMAITGGARAEYTPMLLGITKASLNTDSFISAASFQETTRVLTEAAIEGKSDWLRGLKENVIIGRLIPAGTGYNTYEEAGVIDDYVVDMGSGILDEVDDSLDMVLDDRTAKLYNLDAPGMGDSGFGSKIGERLLLDEDDLIADEINDLVIEDDDDFGEEEEDDDDDDFDDE</sequence>
<dbReference type="EC" id="2.7.7.6" evidence="1"/>
<gene>
    <name evidence="1" type="ORF">FJR39_19010</name>
</gene>
<protein>
    <submittedName>
        <fullName evidence="1">DNA-directed RNA polymerase subunit beta</fullName>
        <ecNumber evidence="1">2.7.7.6</ecNumber>
    </submittedName>
</protein>
<proteinExistence type="predicted"/>
<keyword evidence="1" id="KW-0808">Transferase</keyword>
<accession>A0ACC7SAB3</accession>
<name>A0ACC7SAB3_DOLFA</name>
<keyword evidence="1" id="KW-0548">Nucleotidyltransferase</keyword>
<reference evidence="2" key="1">
    <citation type="journal article" date="2020" name="Toxins">
        <title>Phylogenomic Analysis of Secondary Metabolism in the Toxic Cyanobacterial Genera Anabaena, Dolichospermum and Aphanizomenon.</title>
        <authorList>
            <person name="Oesterholm J."/>
            <person name="Popin R.V."/>
            <person name="Fewer D.P."/>
            <person name="Sivonen K."/>
        </authorList>
    </citation>
    <scope>NUCLEOTIDE SEQUENCE [LARGE SCALE GENOMIC DNA]</scope>
    <source>
        <strain evidence="2">UHCC 0037</strain>
    </source>
</reference>